<keyword evidence="5" id="KW-0572">Peptidoglycan-anchor</keyword>
<dbReference type="SUPFAM" id="SSF49401">
    <property type="entry name" value="Bacterial adhesins"/>
    <property type="match status" value="1"/>
</dbReference>
<sequence>MFKLRIFVLIGIVLFAFSYPNYSVSAKNITDSIVTDVNFKSDTTAKNGEILTEIKSDKKFVLSYEFAIPKGSNIVAGDKAVFTIPSEIRYDNI</sequence>
<keyword evidence="4" id="KW-0732">Signal</keyword>
<keyword evidence="3" id="KW-0964">Secreted</keyword>
<gene>
    <name evidence="6" type="ORF">BTBSAS_30019</name>
</gene>
<evidence type="ECO:0000256" key="5">
    <source>
        <dbReference type="ARBA" id="ARBA00023088"/>
    </source>
</evidence>
<dbReference type="RefSeq" id="WP_120487883.1">
    <property type="nucleotide sequence ID" value="NZ_CBCPKC010000002.1"/>
</dbReference>
<comment type="subcellular location">
    <subcellularLocation>
        <location evidence="1">Secreted</location>
        <location evidence="1">Cell wall</location>
    </subcellularLocation>
</comment>
<dbReference type="Gene3D" id="2.60.40.1280">
    <property type="match status" value="1"/>
</dbReference>
<evidence type="ECO:0000256" key="2">
    <source>
        <dbReference type="ARBA" id="ARBA00022512"/>
    </source>
</evidence>
<evidence type="ECO:0000313" key="7">
    <source>
        <dbReference type="Proteomes" id="UP000270190"/>
    </source>
</evidence>
<proteinExistence type="predicted"/>
<evidence type="ECO:0000256" key="4">
    <source>
        <dbReference type="ARBA" id="ARBA00022729"/>
    </source>
</evidence>
<dbReference type="InterPro" id="IPR011252">
    <property type="entry name" value="Fibrogen-bd_dom1"/>
</dbReference>
<evidence type="ECO:0000313" key="6">
    <source>
        <dbReference type="EMBL" id="SPP28701.1"/>
    </source>
</evidence>
<evidence type="ECO:0000256" key="1">
    <source>
        <dbReference type="ARBA" id="ARBA00004191"/>
    </source>
</evidence>
<accession>A0A2X0S9V9</accession>
<protein>
    <recommendedName>
        <fullName evidence="8">SDR-like Ig domain-containing protein</fullName>
    </recommendedName>
</protein>
<name>A0A2X0S9V9_BROTH</name>
<dbReference type="GO" id="GO:0007155">
    <property type="term" value="P:cell adhesion"/>
    <property type="evidence" value="ECO:0007669"/>
    <property type="project" value="InterPro"/>
</dbReference>
<dbReference type="InterPro" id="IPR008966">
    <property type="entry name" value="Adhesion_dom_sf"/>
</dbReference>
<reference evidence="7" key="1">
    <citation type="submission" date="2018-04" db="EMBL/GenBank/DDBJ databases">
        <authorList>
            <person name="Illikoud N."/>
        </authorList>
    </citation>
    <scope>NUCLEOTIDE SEQUENCE [LARGE SCALE GENOMIC DNA]</scope>
</reference>
<dbReference type="Proteomes" id="UP000270190">
    <property type="component" value="Unassembled WGS sequence"/>
</dbReference>
<dbReference type="AlphaFoldDB" id="A0A2X0S9V9"/>
<evidence type="ECO:0008006" key="8">
    <source>
        <dbReference type="Google" id="ProtNLM"/>
    </source>
</evidence>
<evidence type="ECO:0000256" key="3">
    <source>
        <dbReference type="ARBA" id="ARBA00022525"/>
    </source>
</evidence>
<organism evidence="6 7">
    <name type="scientific">Brochothrix thermosphacta</name>
    <name type="common">Microbacterium thermosphactum</name>
    <dbReference type="NCBI Taxonomy" id="2756"/>
    <lineage>
        <taxon>Bacteria</taxon>
        <taxon>Bacillati</taxon>
        <taxon>Bacillota</taxon>
        <taxon>Bacilli</taxon>
        <taxon>Bacillales</taxon>
        <taxon>Listeriaceae</taxon>
        <taxon>Brochothrix</taxon>
    </lineage>
</organism>
<dbReference type="EMBL" id="OUNC01000023">
    <property type="protein sequence ID" value="SPP28701.1"/>
    <property type="molecule type" value="Genomic_DNA"/>
</dbReference>
<keyword evidence="2" id="KW-0134">Cell wall</keyword>